<keyword evidence="1" id="KW-0472">Membrane</keyword>
<keyword evidence="1" id="KW-1133">Transmembrane helix</keyword>
<feature type="transmembrane region" description="Helical" evidence="1">
    <location>
        <begin position="170"/>
        <end position="188"/>
    </location>
</feature>
<dbReference type="Proteomes" id="UP000886780">
    <property type="component" value="Unassembled WGS sequence"/>
</dbReference>
<accession>A0A9D2AVF9</accession>
<feature type="transmembrane region" description="Helical" evidence="1">
    <location>
        <begin position="273"/>
        <end position="291"/>
    </location>
</feature>
<evidence type="ECO:0000313" key="2">
    <source>
        <dbReference type="EMBL" id="HIX51353.1"/>
    </source>
</evidence>
<feature type="transmembrane region" description="Helical" evidence="1">
    <location>
        <begin position="32"/>
        <end position="51"/>
    </location>
</feature>
<feature type="transmembrane region" description="Helical" evidence="1">
    <location>
        <begin position="297"/>
        <end position="318"/>
    </location>
</feature>
<keyword evidence="1" id="KW-0812">Transmembrane</keyword>
<name>A0A9D2AVF9_9FIRM</name>
<gene>
    <name evidence="2" type="ORF">IAA28_00945</name>
</gene>
<organism evidence="2 3">
    <name type="scientific">Candidatus Lachnoclostridium stercoripullorum</name>
    <dbReference type="NCBI Taxonomy" id="2838635"/>
    <lineage>
        <taxon>Bacteria</taxon>
        <taxon>Bacillati</taxon>
        <taxon>Bacillota</taxon>
        <taxon>Clostridia</taxon>
        <taxon>Lachnospirales</taxon>
        <taxon>Lachnospiraceae</taxon>
    </lineage>
</organism>
<feature type="transmembrane region" description="Helical" evidence="1">
    <location>
        <begin position="9"/>
        <end position="26"/>
    </location>
</feature>
<comment type="caution">
    <text evidence="2">The sequence shown here is derived from an EMBL/GenBank/DDBJ whole genome shotgun (WGS) entry which is preliminary data.</text>
</comment>
<evidence type="ECO:0000256" key="1">
    <source>
        <dbReference type="SAM" id="Phobius"/>
    </source>
</evidence>
<reference evidence="2" key="2">
    <citation type="submission" date="2021-04" db="EMBL/GenBank/DDBJ databases">
        <authorList>
            <person name="Gilroy R."/>
        </authorList>
    </citation>
    <scope>NUCLEOTIDE SEQUENCE</scope>
    <source>
        <strain evidence="2">ChiGjej4B4-12881</strain>
    </source>
</reference>
<feature type="transmembrane region" description="Helical" evidence="1">
    <location>
        <begin position="464"/>
        <end position="486"/>
    </location>
</feature>
<feature type="transmembrane region" description="Helical" evidence="1">
    <location>
        <begin position="195"/>
        <end position="216"/>
    </location>
</feature>
<feature type="transmembrane region" description="Helical" evidence="1">
    <location>
        <begin position="58"/>
        <end position="79"/>
    </location>
</feature>
<feature type="transmembrane region" description="Helical" evidence="1">
    <location>
        <begin position="422"/>
        <end position="444"/>
    </location>
</feature>
<dbReference type="EMBL" id="DXEU01000020">
    <property type="protein sequence ID" value="HIX51353.1"/>
    <property type="molecule type" value="Genomic_DNA"/>
</dbReference>
<feature type="transmembrane region" description="Helical" evidence="1">
    <location>
        <begin position="91"/>
        <end position="114"/>
    </location>
</feature>
<feature type="transmembrane region" description="Helical" evidence="1">
    <location>
        <begin position="339"/>
        <end position="364"/>
    </location>
</feature>
<feature type="transmembrane region" description="Helical" evidence="1">
    <location>
        <begin position="222"/>
        <end position="244"/>
    </location>
</feature>
<dbReference type="AlphaFoldDB" id="A0A9D2AVF9"/>
<proteinExistence type="predicted"/>
<evidence type="ECO:0000313" key="3">
    <source>
        <dbReference type="Proteomes" id="UP000886780"/>
    </source>
</evidence>
<sequence length="487" mass="53398">MPKKRVETVYIHFIIGLAIMFLIRWMPVEMPAITPVGKQILGIFIGTLYLWSTVDPIWSSILSIFMIGTSDYAAMGGVLSTAFGNPTVVQMLFLMIIMNSLQVTGLSAHIGRFFITRKFIIGRPWVFTAVLFFGSVLMAAFVGCFAPIFLFWPILYDIFQDIGMKPKEEYPTLMLIFIVVACAIGFPVPPYMSNGLALISNYATITQNILGTSVVINDAQWLIVALIFGAACAVAIMLFAKFVLRPDVSKLKNLTLEQLNKNPLPPLNTRQKMVGIIIVIFLLSMLMPSLFPSLPGMSWLSANSTGMAMLFIVILCVLRADGKPLITIGENMRNFAWGTYFLVVSAILIGSVLTNESTGVIAFLNTILSPVFKNMSPLVFTIVVLFVGCVLTNVCNSLVIGMILQPVIATYSLTVGVNSAPIAALMSMFVLLCAIATPAASPFAAMLFGNKEWLNAKDIYKYDLMFVVIEMILVLIVGVPLANMIIK</sequence>
<feature type="transmembrane region" description="Helical" evidence="1">
    <location>
        <begin position="126"/>
        <end position="150"/>
    </location>
</feature>
<reference evidence="2" key="1">
    <citation type="journal article" date="2021" name="PeerJ">
        <title>Extensive microbial diversity within the chicken gut microbiome revealed by metagenomics and culture.</title>
        <authorList>
            <person name="Gilroy R."/>
            <person name="Ravi A."/>
            <person name="Getino M."/>
            <person name="Pursley I."/>
            <person name="Horton D.L."/>
            <person name="Alikhan N.F."/>
            <person name="Baker D."/>
            <person name="Gharbi K."/>
            <person name="Hall N."/>
            <person name="Watson M."/>
            <person name="Adriaenssens E.M."/>
            <person name="Foster-Nyarko E."/>
            <person name="Jarju S."/>
            <person name="Secka A."/>
            <person name="Antonio M."/>
            <person name="Oren A."/>
            <person name="Chaudhuri R.R."/>
            <person name="La Ragione R."/>
            <person name="Hildebrand F."/>
            <person name="Pallen M.J."/>
        </authorList>
    </citation>
    <scope>NUCLEOTIDE SEQUENCE</scope>
    <source>
        <strain evidence="2">ChiGjej4B4-12881</strain>
    </source>
</reference>
<feature type="transmembrane region" description="Helical" evidence="1">
    <location>
        <begin position="376"/>
        <end position="401"/>
    </location>
</feature>
<protein>
    <submittedName>
        <fullName evidence="2">Citrate transporter</fullName>
    </submittedName>
</protein>